<reference evidence="1 2" key="1">
    <citation type="submission" date="2016-11" db="EMBL/GenBank/DDBJ databases">
        <authorList>
            <person name="Jaros S."/>
            <person name="Januszkiewicz K."/>
            <person name="Wedrychowicz H."/>
        </authorList>
    </citation>
    <scope>NUCLEOTIDE SEQUENCE [LARGE SCALE GENOMIC DNA]</scope>
    <source>
        <strain evidence="1 2">DSM 44666</strain>
    </source>
</reference>
<accession>A0A1M5A568</accession>
<gene>
    <name evidence="1" type="ORF">SAMN05444392_1125</name>
</gene>
<dbReference type="OrthoDB" id="9803333at2"/>
<dbReference type="InterPro" id="IPR002347">
    <property type="entry name" value="SDR_fam"/>
</dbReference>
<protein>
    <recommendedName>
        <fullName evidence="3">Enoyl-(Acyl carrier protein) reductase</fullName>
    </recommendedName>
</protein>
<keyword evidence="2" id="KW-1185">Reference proteome</keyword>
<dbReference type="InterPro" id="IPR036291">
    <property type="entry name" value="NAD(P)-bd_dom_sf"/>
</dbReference>
<name>A0A1M5A568_9BACL</name>
<dbReference type="EMBL" id="FQVL01000012">
    <property type="protein sequence ID" value="SHF25116.1"/>
    <property type="molecule type" value="Genomic_DNA"/>
</dbReference>
<proteinExistence type="predicted"/>
<dbReference type="PRINTS" id="PR00081">
    <property type="entry name" value="GDHRDH"/>
</dbReference>
<dbReference type="RefSeq" id="WP_073156503.1">
    <property type="nucleotide sequence ID" value="NZ_FQVL01000012.1"/>
</dbReference>
<dbReference type="SUPFAM" id="SSF51735">
    <property type="entry name" value="NAD(P)-binding Rossmann-fold domains"/>
    <property type="match status" value="1"/>
</dbReference>
<dbReference type="STRING" id="112248.SAMN05444392_1125"/>
<sequence>MYPPTLAEHGMLGMTAHTAAKAAFQRNSDLYYQEVLDQFTSTSPAKRIGTPEDVANLIVYLGSEANIFVKQFV</sequence>
<organism evidence="1 2">
    <name type="scientific">Seinonella peptonophila</name>
    <dbReference type="NCBI Taxonomy" id="112248"/>
    <lineage>
        <taxon>Bacteria</taxon>
        <taxon>Bacillati</taxon>
        <taxon>Bacillota</taxon>
        <taxon>Bacilli</taxon>
        <taxon>Bacillales</taxon>
        <taxon>Thermoactinomycetaceae</taxon>
        <taxon>Seinonella</taxon>
    </lineage>
</organism>
<evidence type="ECO:0008006" key="3">
    <source>
        <dbReference type="Google" id="ProtNLM"/>
    </source>
</evidence>
<dbReference type="Proteomes" id="UP000184476">
    <property type="component" value="Unassembled WGS sequence"/>
</dbReference>
<dbReference type="AlphaFoldDB" id="A0A1M5A568"/>
<dbReference type="Gene3D" id="3.40.50.720">
    <property type="entry name" value="NAD(P)-binding Rossmann-like Domain"/>
    <property type="match status" value="1"/>
</dbReference>
<evidence type="ECO:0000313" key="2">
    <source>
        <dbReference type="Proteomes" id="UP000184476"/>
    </source>
</evidence>
<evidence type="ECO:0000313" key="1">
    <source>
        <dbReference type="EMBL" id="SHF25116.1"/>
    </source>
</evidence>